<evidence type="ECO:0000259" key="1">
    <source>
        <dbReference type="Pfam" id="PF17921"/>
    </source>
</evidence>
<dbReference type="PANTHER" id="PTHR48475:SF1">
    <property type="entry name" value="RNASE H TYPE-1 DOMAIN-CONTAINING PROTEIN"/>
    <property type="match status" value="1"/>
</dbReference>
<dbReference type="GeneID" id="120268610"/>
<dbReference type="GO" id="GO:0003676">
    <property type="term" value="F:nucleic acid binding"/>
    <property type="evidence" value="ECO:0007669"/>
    <property type="project" value="InterPro"/>
</dbReference>
<evidence type="ECO:0000313" key="3">
    <source>
        <dbReference type="RefSeq" id="XP_039131869.1"/>
    </source>
</evidence>
<feature type="domain" description="Integrase zinc-binding" evidence="1">
    <location>
        <begin position="228"/>
        <end position="283"/>
    </location>
</feature>
<proteinExistence type="predicted"/>
<dbReference type="PANTHER" id="PTHR48475">
    <property type="entry name" value="RIBONUCLEASE H"/>
    <property type="match status" value="1"/>
</dbReference>
<dbReference type="RefSeq" id="XP_039131869.1">
    <property type="nucleotide sequence ID" value="XM_039275935.1"/>
</dbReference>
<dbReference type="Proteomes" id="UP001515500">
    <property type="component" value="Chromosome 9"/>
</dbReference>
<organism evidence="2 3">
    <name type="scientific">Dioscorea cayennensis subsp. rotundata</name>
    <name type="common">White Guinea yam</name>
    <name type="synonym">Dioscorea rotundata</name>
    <dbReference type="NCBI Taxonomy" id="55577"/>
    <lineage>
        <taxon>Eukaryota</taxon>
        <taxon>Viridiplantae</taxon>
        <taxon>Streptophyta</taxon>
        <taxon>Embryophyta</taxon>
        <taxon>Tracheophyta</taxon>
        <taxon>Spermatophyta</taxon>
        <taxon>Magnoliopsida</taxon>
        <taxon>Liliopsida</taxon>
        <taxon>Dioscoreales</taxon>
        <taxon>Dioscoreaceae</taxon>
        <taxon>Dioscorea</taxon>
    </lineage>
</organism>
<keyword evidence="2" id="KW-1185">Reference proteome</keyword>
<dbReference type="Gene3D" id="1.10.340.70">
    <property type="match status" value="1"/>
</dbReference>
<sequence length="521" mass="60299">MEFDITYTPQKAIKGQALADFLAVHPLPDESPLRCDLPDEETLAIEEGKQCWQMYFDGASSIQPAVRPKIPQVRAGIGLIFISPEGGILRYSLSLLKPCTNNEAEYEALIDGFELASINGKANSLAKLAKELADPDQEEIQVTIRNRRVLSSCFDEELEKTKLRKEEILTVVDDDWREPFIKYLKYGELPDEKSLATQLKKRAMRFTLVNDVLYRRSYDQLLLRCLSKEESEEVMHEVHFGIFRAHQSGPKMRLKIKHIGCYWPSMINDCLQYARRCKLCQAHGDFIHQHPNPLHPTISSWPFKMWGTDVICPIEPPSSRGHLFILVATDYFSRWAEAIPLKEKAVLKSQRDWHERLPEILWAYRTTYRTPTQSTPYSLVFSTEAVLPLEVQIPSLRIALQNELTNEDRVRLHLDEHDALDEGRLEAQHNLEVYKARMARAYNKMAHIRTFEKGEMVWVLRRPIITNKHPGGKFKSNWEGPYIIEVVYEGGSYHLVDADGRRPMSPINTRFLKKILSMMYM</sequence>
<dbReference type="InterPro" id="IPR041588">
    <property type="entry name" value="Integrase_H2C2"/>
</dbReference>
<protein>
    <submittedName>
        <fullName evidence="3">Uncharacterized protein LOC120268610</fullName>
    </submittedName>
</protein>
<dbReference type="AlphaFoldDB" id="A0AB40BWM6"/>
<reference evidence="3" key="1">
    <citation type="submission" date="2025-08" db="UniProtKB">
        <authorList>
            <consortium name="RefSeq"/>
        </authorList>
    </citation>
    <scope>IDENTIFICATION</scope>
</reference>
<accession>A0AB40BWM6</accession>
<dbReference type="InterPro" id="IPR012337">
    <property type="entry name" value="RNaseH-like_sf"/>
</dbReference>
<gene>
    <name evidence="3" type="primary">LOC120268610</name>
</gene>
<evidence type="ECO:0000313" key="2">
    <source>
        <dbReference type="Proteomes" id="UP001515500"/>
    </source>
</evidence>
<dbReference type="Gene3D" id="3.30.420.10">
    <property type="entry name" value="Ribonuclease H-like superfamily/Ribonuclease H"/>
    <property type="match status" value="3"/>
</dbReference>
<dbReference type="InterPro" id="IPR036397">
    <property type="entry name" value="RNaseH_sf"/>
</dbReference>
<dbReference type="SUPFAM" id="SSF53098">
    <property type="entry name" value="Ribonuclease H-like"/>
    <property type="match status" value="2"/>
</dbReference>
<dbReference type="Pfam" id="PF17921">
    <property type="entry name" value="Integrase_H2C2"/>
    <property type="match status" value="1"/>
</dbReference>
<name>A0AB40BWM6_DIOCR</name>